<keyword evidence="4" id="KW-0479">Metal-binding</keyword>
<dbReference type="AlphaFoldDB" id="A0A1G9V6P6"/>
<evidence type="ECO:0000256" key="2">
    <source>
        <dbReference type="ARBA" id="ARBA00006706"/>
    </source>
</evidence>
<dbReference type="InterPro" id="IPR008949">
    <property type="entry name" value="Isoprenoid_synthase_dom_sf"/>
</dbReference>
<dbReference type="InterPro" id="IPR000092">
    <property type="entry name" value="Polyprenyl_synt"/>
</dbReference>
<gene>
    <name evidence="7" type="ORF">SAMN05660299_01349</name>
</gene>
<evidence type="ECO:0000256" key="5">
    <source>
        <dbReference type="ARBA" id="ARBA00022842"/>
    </source>
</evidence>
<dbReference type="GO" id="GO:0046872">
    <property type="term" value="F:metal ion binding"/>
    <property type="evidence" value="ECO:0007669"/>
    <property type="project" value="UniProtKB-KW"/>
</dbReference>
<sequence length="341" mass="38140">MTKQELFDNKVSKVMPMHIGNVYDKRMKAVEGYIDLFSVHSFSGSEVGTVLDDVVSTRGKMIRPRLLLLAGEFGSACKTAQDRLCKLAAIVEMTHMASLIHDDIVDDSDYRRGKPSIQKKYGKDAAVYAGDFLMGRISYYMMKEAMNRAGIVLSKTIEAMCAGEIGQAMCRYKENVTVEEYLNNIHGKTVALFMACCRIGAMESGCDERLVRNLELFGECLGLMFQIRDDLLDFTSDVLTIGKSAHKDFQEGIYTMPILCAMKQPGGRETLIPFMRRNAEGALTLQEMFQMETAVTRLGGVEAAWQEVKKLQSQAEAIADELPQCEYSRLLLKLVRKLGTV</sequence>
<dbReference type="PROSITE" id="PS00444">
    <property type="entry name" value="POLYPRENYL_SYNTHASE_2"/>
    <property type="match status" value="1"/>
</dbReference>
<keyword evidence="5" id="KW-0460">Magnesium</keyword>
<evidence type="ECO:0000256" key="4">
    <source>
        <dbReference type="ARBA" id="ARBA00022723"/>
    </source>
</evidence>
<evidence type="ECO:0000313" key="7">
    <source>
        <dbReference type="EMBL" id="SDM67882.1"/>
    </source>
</evidence>
<dbReference type="InterPro" id="IPR033749">
    <property type="entry name" value="Polyprenyl_synt_CS"/>
</dbReference>
<keyword evidence="3 6" id="KW-0808">Transferase</keyword>
<dbReference type="Pfam" id="PF00348">
    <property type="entry name" value="polyprenyl_synt"/>
    <property type="match status" value="1"/>
</dbReference>
<proteinExistence type="inferred from homology"/>
<dbReference type="PANTHER" id="PTHR12001">
    <property type="entry name" value="GERANYLGERANYL PYROPHOSPHATE SYNTHASE"/>
    <property type="match status" value="1"/>
</dbReference>
<evidence type="ECO:0000256" key="3">
    <source>
        <dbReference type="ARBA" id="ARBA00022679"/>
    </source>
</evidence>
<accession>A0A1G9V6P6</accession>
<evidence type="ECO:0000256" key="6">
    <source>
        <dbReference type="RuleBase" id="RU004466"/>
    </source>
</evidence>
<evidence type="ECO:0000256" key="1">
    <source>
        <dbReference type="ARBA" id="ARBA00001946"/>
    </source>
</evidence>
<dbReference type="PANTHER" id="PTHR12001:SF69">
    <property type="entry name" value="ALL TRANS-POLYPRENYL-DIPHOSPHATE SYNTHASE PDSS1"/>
    <property type="match status" value="1"/>
</dbReference>
<keyword evidence="8" id="KW-1185">Reference proteome</keyword>
<protein>
    <submittedName>
        <fullName evidence="7">Heptaprenyl diphosphate synthase</fullName>
    </submittedName>
</protein>
<dbReference type="OrthoDB" id="9805316at2"/>
<name>A0A1G9V6P6_9FIRM</name>
<organism evidence="7 8">
    <name type="scientific">Megasphaera paucivorans</name>
    <dbReference type="NCBI Taxonomy" id="349095"/>
    <lineage>
        <taxon>Bacteria</taxon>
        <taxon>Bacillati</taxon>
        <taxon>Bacillota</taxon>
        <taxon>Negativicutes</taxon>
        <taxon>Veillonellales</taxon>
        <taxon>Veillonellaceae</taxon>
        <taxon>Megasphaera</taxon>
    </lineage>
</organism>
<dbReference type="Proteomes" id="UP000199309">
    <property type="component" value="Unassembled WGS sequence"/>
</dbReference>
<dbReference type="CDD" id="cd00685">
    <property type="entry name" value="Trans_IPPS_HT"/>
    <property type="match status" value="1"/>
</dbReference>
<comment type="similarity">
    <text evidence="2 6">Belongs to the FPP/GGPP synthase family.</text>
</comment>
<reference evidence="7 8" key="1">
    <citation type="submission" date="2016-10" db="EMBL/GenBank/DDBJ databases">
        <authorList>
            <person name="de Groot N.N."/>
        </authorList>
    </citation>
    <scope>NUCLEOTIDE SEQUENCE [LARGE SCALE GENOMIC DNA]</scope>
    <source>
        <strain evidence="7 8">DSM 16981</strain>
    </source>
</reference>
<dbReference type="GO" id="GO:0004659">
    <property type="term" value="F:prenyltransferase activity"/>
    <property type="evidence" value="ECO:0007669"/>
    <property type="project" value="InterPro"/>
</dbReference>
<dbReference type="STRING" id="349095.SAMN05660299_01349"/>
<dbReference type="RefSeq" id="WP_091649696.1">
    <property type="nucleotide sequence ID" value="NZ_FNHQ01000011.1"/>
</dbReference>
<dbReference type="SUPFAM" id="SSF48576">
    <property type="entry name" value="Terpenoid synthases"/>
    <property type="match status" value="1"/>
</dbReference>
<dbReference type="SFLD" id="SFLDS00005">
    <property type="entry name" value="Isoprenoid_Synthase_Type_I"/>
    <property type="match status" value="1"/>
</dbReference>
<evidence type="ECO:0000313" key="8">
    <source>
        <dbReference type="Proteomes" id="UP000199309"/>
    </source>
</evidence>
<dbReference type="EMBL" id="FNHQ01000011">
    <property type="protein sequence ID" value="SDM67882.1"/>
    <property type="molecule type" value="Genomic_DNA"/>
</dbReference>
<comment type="cofactor">
    <cofactor evidence="1">
        <name>Mg(2+)</name>
        <dbReference type="ChEBI" id="CHEBI:18420"/>
    </cofactor>
</comment>
<dbReference type="Gene3D" id="1.10.600.10">
    <property type="entry name" value="Farnesyl Diphosphate Synthase"/>
    <property type="match status" value="1"/>
</dbReference>
<dbReference type="GO" id="GO:0008299">
    <property type="term" value="P:isoprenoid biosynthetic process"/>
    <property type="evidence" value="ECO:0007669"/>
    <property type="project" value="InterPro"/>
</dbReference>
<dbReference type="PROSITE" id="PS00723">
    <property type="entry name" value="POLYPRENYL_SYNTHASE_1"/>
    <property type="match status" value="1"/>
</dbReference>